<dbReference type="RefSeq" id="WP_305990252.1">
    <property type="nucleotide sequence ID" value="NZ_JAVAMP010000001.1"/>
</dbReference>
<sequence>MDQNPPLGLNIYTIVMTRLLDNVNDVLIGTKALNATVLFPETKFLKKPFIESQQFDFDENDLQLITDMPVCVAEVKVCVTNPS</sequence>
<gene>
    <name evidence="1" type="ORF">Q5Y73_02440</name>
</gene>
<comment type="caution">
    <text evidence="1">The sequence shown here is derived from an EMBL/GenBank/DDBJ whole genome shotgun (WGS) entry which is preliminary data.</text>
</comment>
<organism evidence="1 2">
    <name type="scientific">Chengkuizengella axinellae</name>
    <dbReference type="NCBI Taxonomy" id="3064388"/>
    <lineage>
        <taxon>Bacteria</taxon>
        <taxon>Bacillati</taxon>
        <taxon>Bacillota</taxon>
        <taxon>Bacilli</taxon>
        <taxon>Bacillales</taxon>
        <taxon>Paenibacillaceae</taxon>
        <taxon>Chengkuizengella</taxon>
    </lineage>
</organism>
<name>A0ABT9IVW6_9BACL</name>
<evidence type="ECO:0000313" key="1">
    <source>
        <dbReference type="EMBL" id="MDP5272954.1"/>
    </source>
</evidence>
<dbReference type="Proteomes" id="UP001231941">
    <property type="component" value="Unassembled WGS sequence"/>
</dbReference>
<keyword evidence="2" id="KW-1185">Reference proteome</keyword>
<proteinExistence type="predicted"/>
<accession>A0ABT9IVW6</accession>
<protein>
    <submittedName>
        <fullName evidence="1">Uncharacterized protein</fullName>
    </submittedName>
</protein>
<evidence type="ECO:0000313" key="2">
    <source>
        <dbReference type="Proteomes" id="UP001231941"/>
    </source>
</evidence>
<dbReference type="EMBL" id="JAVAMP010000001">
    <property type="protein sequence ID" value="MDP5272954.1"/>
    <property type="molecule type" value="Genomic_DNA"/>
</dbReference>
<reference evidence="1 2" key="1">
    <citation type="submission" date="2023-08" db="EMBL/GenBank/DDBJ databases">
        <authorList>
            <person name="Park J.-S."/>
        </authorList>
    </citation>
    <scope>NUCLEOTIDE SEQUENCE [LARGE SCALE GENOMIC DNA]</scope>
    <source>
        <strain evidence="1 2">2205SS18-9</strain>
    </source>
</reference>